<dbReference type="Pfam" id="PF00089">
    <property type="entry name" value="Trypsin"/>
    <property type="match status" value="1"/>
</dbReference>
<accession>A0A1G6Y3Y6</accession>
<dbReference type="GO" id="GO:0004252">
    <property type="term" value="F:serine-type endopeptidase activity"/>
    <property type="evidence" value="ECO:0007669"/>
    <property type="project" value="InterPro"/>
</dbReference>
<dbReference type="PRINTS" id="PR00722">
    <property type="entry name" value="CHYMOTRYPSIN"/>
</dbReference>
<name>A0A1G6Y3Y6_9PROT</name>
<organism evidence="3 4">
    <name type="scientific">Kordiimonas lacus</name>
    <dbReference type="NCBI Taxonomy" id="637679"/>
    <lineage>
        <taxon>Bacteria</taxon>
        <taxon>Pseudomonadati</taxon>
        <taxon>Pseudomonadota</taxon>
        <taxon>Alphaproteobacteria</taxon>
        <taxon>Kordiimonadales</taxon>
        <taxon>Kordiimonadaceae</taxon>
        <taxon>Kordiimonas</taxon>
    </lineage>
</organism>
<dbReference type="EMBL" id="FNAK01000003">
    <property type="protein sequence ID" value="SDD84427.1"/>
    <property type="molecule type" value="Genomic_DNA"/>
</dbReference>
<dbReference type="InterPro" id="IPR001314">
    <property type="entry name" value="Peptidase_S1A"/>
</dbReference>
<dbReference type="Proteomes" id="UP000183685">
    <property type="component" value="Unassembled WGS sequence"/>
</dbReference>
<protein>
    <submittedName>
        <fullName evidence="3">V8-like Glu-specific endopeptidase</fullName>
    </submittedName>
</protein>
<keyword evidence="1" id="KW-0732">Signal</keyword>
<reference evidence="3 4" key="1">
    <citation type="submission" date="2016-10" db="EMBL/GenBank/DDBJ databases">
        <authorList>
            <person name="de Groot N.N."/>
        </authorList>
    </citation>
    <scope>NUCLEOTIDE SEQUENCE [LARGE SCALE GENOMIC DNA]</scope>
    <source>
        <strain evidence="3 4">CGMCC 1.9109</strain>
    </source>
</reference>
<dbReference type="GO" id="GO:0006508">
    <property type="term" value="P:proteolysis"/>
    <property type="evidence" value="ECO:0007669"/>
    <property type="project" value="InterPro"/>
</dbReference>
<dbReference type="PROSITE" id="PS00134">
    <property type="entry name" value="TRYPSIN_HIS"/>
    <property type="match status" value="1"/>
</dbReference>
<evidence type="ECO:0000313" key="4">
    <source>
        <dbReference type="Proteomes" id="UP000183685"/>
    </source>
</evidence>
<dbReference type="SUPFAM" id="SSF50494">
    <property type="entry name" value="Trypsin-like serine proteases"/>
    <property type="match status" value="1"/>
</dbReference>
<feature type="domain" description="Peptidase S1" evidence="2">
    <location>
        <begin position="12"/>
        <end position="252"/>
    </location>
</feature>
<dbReference type="STRING" id="637679.GCA_001550055_01135"/>
<dbReference type="Gene3D" id="2.40.10.10">
    <property type="entry name" value="Trypsin-like serine proteases"/>
    <property type="match status" value="2"/>
</dbReference>
<dbReference type="PANTHER" id="PTHR15462">
    <property type="entry name" value="SERINE PROTEASE"/>
    <property type="match status" value="1"/>
</dbReference>
<evidence type="ECO:0000313" key="3">
    <source>
        <dbReference type="EMBL" id="SDD84427.1"/>
    </source>
</evidence>
<dbReference type="InterPro" id="IPR018114">
    <property type="entry name" value="TRYPSIN_HIS"/>
</dbReference>
<evidence type="ECO:0000256" key="1">
    <source>
        <dbReference type="ARBA" id="ARBA00022729"/>
    </source>
</evidence>
<dbReference type="AlphaFoldDB" id="A0A1G6Y3Y6"/>
<keyword evidence="4" id="KW-1185">Reference proteome</keyword>
<dbReference type="PROSITE" id="PS50240">
    <property type="entry name" value="TRYPSIN_DOM"/>
    <property type="match status" value="1"/>
</dbReference>
<dbReference type="InterPro" id="IPR009003">
    <property type="entry name" value="Peptidase_S1_PA"/>
</dbReference>
<dbReference type="InterPro" id="IPR043504">
    <property type="entry name" value="Peptidase_S1_PA_chymotrypsin"/>
</dbReference>
<dbReference type="PANTHER" id="PTHR15462:SF8">
    <property type="entry name" value="SERINE PROTEASE"/>
    <property type="match status" value="1"/>
</dbReference>
<evidence type="ECO:0000259" key="2">
    <source>
        <dbReference type="PROSITE" id="PS50240"/>
    </source>
</evidence>
<proteinExistence type="predicted"/>
<dbReference type="InterPro" id="IPR050966">
    <property type="entry name" value="Glutamyl_endopeptidase"/>
</dbReference>
<dbReference type="InterPro" id="IPR001254">
    <property type="entry name" value="Trypsin_dom"/>
</dbReference>
<sequence length="255" mass="27564">MTPEERLNRMRAVEGRVPEDVVTSFRRRTVDSNEPPWRAIGRVNIGGRAHCSGALVGDRLVLTAAHCLYSKAGQTMVVPGIVHFVSGYSKGEYRAHSRVLSYFVPSGFDGTLGADKRNLPHDWAILKLADPIGQQEGFLELHENFRGSAAHKGPLLATPEVIAAGYPGDRAHILSLEEGCSIRNALYGNRVLLTDCLSLKGDSGGPILQKIEGSDTYVIIGVQTASTKVGRTQASMGVSALAFRDRLNLALSESR</sequence>
<gene>
    <name evidence="3" type="ORF">SAMN04488071_1454</name>
</gene>
<dbReference type="SMART" id="SM00020">
    <property type="entry name" value="Tryp_SPc"/>
    <property type="match status" value="1"/>
</dbReference>